<gene>
    <name evidence="1" type="ORF">SLS56_008817</name>
</gene>
<protein>
    <submittedName>
        <fullName evidence="1">Uncharacterized protein</fullName>
    </submittedName>
</protein>
<dbReference type="EMBL" id="JAJVDC020000137">
    <property type="protein sequence ID" value="KAL1622284.1"/>
    <property type="molecule type" value="Genomic_DNA"/>
</dbReference>
<evidence type="ECO:0000313" key="1">
    <source>
        <dbReference type="EMBL" id="KAL1622284.1"/>
    </source>
</evidence>
<proteinExistence type="predicted"/>
<accession>A0ABR3SJ40</accession>
<comment type="caution">
    <text evidence="1">The sequence shown here is derived from an EMBL/GenBank/DDBJ whole genome shotgun (WGS) entry which is preliminary data.</text>
</comment>
<sequence length="157" mass="16858">MSTTPATIAARVARAARILEDDDGIAAEEKVTARIIAQLGDSLHLLAPSVAEQLDADPIGWLILALGFGLGQRVAGAMMQLIVDTPENLRAIMPYMLTFTNELLGRSDADYYRGAVQMTAAYLAAAGRGDSREVWADVLRRRYPWPQEGDGADGGAQ</sequence>
<evidence type="ECO:0000313" key="2">
    <source>
        <dbReference type="Proteomes" id="UP001521116"/>
    </source>
</evidence>
<name>A0ABR3SJ40_9PEZI</name>
<reference evidence="1 2" key="1">
    <citation type="submission" date="2024-02" db="EMBL/GenBank/DDBJ databases">
        <title>De novo assembly and annotation of 12 fungi associated with fruit tree decline syndrome in Ontario, Canada.</title>
        <authorList>
            <person name="Sulman M."/>
            <person name="Ellouze W."/>
            <person name="Ilyukhin E."/>
        </authorList>
    </citation>
    <scope>NUCLEOTIDE SEQUENCE [LARGE SCALE GENOMIC DNA]</scope>
    <source>
        <strain evidence="1 2">M1-105</strain>
    </source>
</reference>
<organism evidence="1 2">
    <name type="scientific">Neofusicoccum ribis</name>
    <dbReference type="NCBI Taxonomy" id="45134"/>
    <lineage>
        <taxon>Eukaryota</taxon>
        <taxon>Fungi</taxon>
        <taxon>Dikarya</taxon>
        <taxon>Ascomycota</taxon>
        <taxon>Pezizomycotina</taxon>
        <taxon>Dothideomycetes</taxon>
        <taxon>Dothideomycetes incertae sedis</taxon>
        <taxon>Botryosphaeriales</taxon>
        <taxon>Botryosphaeriaceae</taxon>
        <taxon>Neofusicoccum</taxon>
    </lineage>
</organism>
<keyword evidence="2" id="KW-1185">Reference proteome</keyword>
<dbReference type="Proteomes" id="UP001521116">
    <property type="component" value="Unassembled WGS sequence"/>
</dbReference>